<reference evidence="1 2" key="1">
    <citation type="submission" date="2016-12" db="EMBL/GenBank/DDBJ databases">
        <title>Isolation and genomic insights into novel planktonic Zetaproteobacteria from stratified waters of the Chesapeake Bay.</title>
        <authorList>
            <person name="McAllister S.M."/>
            <person name="Kato S."/>
            <person name="Chan C.S."/>
            <person name="Chiu B.K."/>
            <person name="Field E.K."/>
        </authorList>
    </citation>
    <scope>NUCLEOTIDE SEQUENCE [LARGE SCALE GENOMIC DNA]</scope>
    <source>
        <strain evidence="1 2">CP-8</strain>
    </source>
</reference>
<dbReference type="EMBL" id="CP018800">
    <property type="protein sequence ID" value="ATX81612.1"/>
    <property type="molecule type" value="Genomic_DNA"/>
</dbReference>
<dbReference type="Proteomes" id="UP000231637">
    <property type="component" value="Chromosome"/>
</dbReference>
<dbReference type="KEGG" id="mfn:Ga0123462_0742"/>
<dbReference type="RefSeq" id="WP_157821260.1">
    <property type="nucleotide sequence ID" value="NZ_CP018800.1"/>
</dbReference>
<evidence type="ECO:0000313" key="2">
    <source>
        <dbReference type="Proteomes" id="UP000231637"/>
    </source>
</evidence>
<accession>A0A2K8L3D4</accession>
<proteinExistence type="predicted"/>
<keyword evidence="2" id="KW-1185">Reference proteome</keyword>
<gene>
    <name evidence="1" type="ORF">Ga0123462_0742</name>
</gene>
<dbReference type="AlphaFoldDB" id="A0A2K8L3D4"/>
<organism evidence="1 2">
    <name type="scientific">Mariprofundus ferrinatatus</name>
    <dbReference type="NCBI Taxonomy" id="1921087"/>
    <lineage>
        <taxon>Bacteria</taxon>
        <taxon>Pseudomonadati</taxon>
        <taxon>Pseudomonadota</taxon>
        <taxon>Candidatius Mariprofundia</taxon>
        <taxon>Mariprofundales</taxon>
        <taxon>Mariprofundaceae</taxon>
        <taxon>Mariprofundus</taxon>
    </lineage>
</organism>
<protein>
    <submittedName>
        <fullName evidence="1">Uncharacterized protein</fullName>
    </submittedName>
</protein>
<sequence length="57" mass="6380">MSELCSGSADPYRMLHTLFVHADRMVDAALIEVYGDTLFSGFLEASERDHGLSCEWV</sequence>
<evidence type="ECO:0000313" key="1">
    <source>
        <dbReference type="EMBL" id="ATX81612.1"/>
    </source>
</evidence>
<name>A0A2K8L3D4_9PROT</name>